<sequence length="299" mass="32987">MADPPAGGPEPSPTNTQRGAPLFSLENFEPSIVPRKRRSPRNGNDNTTASCSNPEFAGPEDNNGRVTTKEVRQLINSLKEIINNQTALIESAKTELLELYEEIRALRTQRNQATDHTAQNMGRSSSKRTPRTVVDPVDNESSDVNAFGRYLPTETANTGIRTALLNAPSTQDAQVAGIGTIKTGYVIRFKDTELADASCNNIEWLNELGNNTRPVKPRFGLVMHRTLTEDFDLENANSGAIEKLWKRTTSQAWNAERLRRSDVNSLVTWRGRAKKYCAVDIVQASMSANGAYQVSEHGA</sequence>
<keyword evidence="2" id="KW-0808">Transferase</keyword>
<organism evidence="2 3">
    <name type="scientific">Aspergillus terreus</name>
    <dbReference type="NCBI Taxonomy" id="33178"/>
    <lineage>
        <taxon>Eukaryota</taxon>
        <taxon>Fungi</taxon>
        <taxon>Dikarya</taxon>
        <taxon>Ascomycota</taxon>
        <taxon>Pezizomycotina</taxon>
        <taxon>Eurotiomycetes</taxon>
        <taxon>Eurotiomycetidae</taxon>
        <taxon>Eurotiales</taxon>
        <taxon>Aspergillaceae</taxon>
        <taxon>Aspergillus</taxon>
        <taxon>Aspergillus subgen. Circumdati</taxon>
    </lineage>
</organism>
<dbReference type="EMBL" id="BLJY01000010">
    <property type="protein sequence ID" value="GFF19637.1"/>
    <property type="molecule type" value="Genomic_DNA"/>
</dbReference>
<evidence type="ECO:0000313" key="3">
    <source>
        <dbReference type="Proteomes" id="UP000452235"/>
    </source>
</evidence>
<feature type="region of interest" description="Disordered" evidence="1">
    <location>
        <begin position="110"/>
        <end position="140"/>
    </location>
</feature>
<dbReference type="OrthoDB" id="4509126at2759"/>
<feature type="region of interest" description="Disordered" evidence="1">
    <location>
        <begin position="1"/>
        <end position="65"/>
    </location>
</feature>
<reference evidence="2 3" key="1">
    <citation type="submission" date="2020-01" db="EMBL/GenBank/DDBJ databases">
        <title>Aspergillus terreus IFO 6365 whole genome shotgun sequence.</title>
        <authorList>
            <person name="Kanamasa S."/>
            <person name="Takahashi H."/>
        </authorList>
    </citation>
    <scope>NUCLEOTIDE SEQUENCE [LARGE SCALE GENOMIC DNA]</scope>
    <source>
        <strain evidence="2 3">IFO 6365</strain>
    </source>
</reference>
<feature type="compositionally biased region" description="Pro residues" evidence="1">
    <location>
        <begin position="1"/>
        <end position="12"/>
    </location>
</feature>
<gene>
    <name evidence="2" type="ORF">ATEIFO6365_0010041700</name>
</gene>
<evidence type="ECO:0000256" key="1">
    <source>
        <dbReference type="SAM" id="MobiDB-lite"/>
    </source>
</evidence>
<protein>
    <submittedName>
        <fullName evidence="2">Reverse transcriptase</fullName>
    </submittedName>
</protein>
<feature type="compositionally biased region" description="Polar residues" evidence="1">
    <location>
        <begin position="41"/>
        <end position="53"/>
    </location>
</feature>
<feature type="compositionally biased region" description="Polar residues" evidence="1">
    <location>
        <begin position="110"/>
        <end position="124"/>
    </location>
</feature>
<keyword evidence="2" id="KW-0695">RNA-directed DNA polymerase</keyword>
<accession>A0A5M3ZDF8</accession>
<keyword evidence="2" id="KW-0548">Nucleotidyltransferase</keyword>
<dbReference type="GO" id="GO:0003964">
    <property type="term" value="F:RNA-directed DNA polymerase activity"/>
    <property type="evidence" value="ECO:0007669"/>
    <property type="project" value="UniProtKB-KW"/>
</dbReference>
<proteinExistence type="predicted"/>
<evidence type="ECO:0000313" key="2">
    <source>
        <dbReference type="EMBL" id="GFF19637.1"/>
    </source>
</evidence>
<dbReference type="Proteomes" id="UP000452235">
    <property type="component" value="Unassembled WGS sequence"/>
</dbReference>
<keyword evidence="3" id="KW-1185">Reference proteome</keyword>
<name>A0A5M3ZDF8_ASPTE</name>
<dbReference type="AlphaFoldDB" id="A0A5M3ZDF8"/>
<comment type="caution">
    <text evidence="2">The sequence shown here is derived from an EMBL/GenBank/DDBJ whole genome shotgun (WGS) entry which is preliminary data.</text>
</comment>